<keyword evidence="4" id="KW-1185">Reference proteome</keyword>
<dbReference type="Proteomes" id="UP001059971">
    <property type="component" value="Chromosome 2"/>
</dbReference>
<reference evidence="3" key="1">
    <citation type="submission" date="2018-07" db="EMBL/GenBank/DDBJ databases">
        <title>Complete genome sequence of Sphingomonas bisphenolicum strain AO1, a bisphenol A degradative bacterium isolated from Japanese farm field.</title>
        <authorList>
            <person name="Murakami M."/>
            <person name="Koh M."/>
            <person name="Koba S."/>
            <person name="Matsumura Y."/>
        </authorList>
    </citation>
    <scope>NUCLEOTIDE SEQUENCE</scope>
    <source>
        <strain evidence="3">AO1</strain>
    </source>
</reference>
<feature type="region of interest" description="Disordered" evidence="1">
    <location>
        <begin position="212"/>
        <end position="241"/>
    </location>
</feature>
<dbReference type="PANTHER" id="PTHR33678:SF1">
    <property type="entry name" value="BLL1576 PROTEIN"/>
    <property type="match status" value="1"/>
</dbReference>
<feature type="domain" description="Transposase IS66 central" evidence="2">
    <location>
        <begin position="2"/>
        <end position="135"/>
    </location>
</feature>
<proteinExistence type="predicted"/>
<evidence type="ECO:0000313" key="4">
    <source>
        <dbReference type="Proteomes" id="UP001059971"/>
    </source>
</evidence>
<feature type="region of interest" description="Disordered" evidence="1">
    <location>
        <begin position="113"/>
        <end position="143"/>
    </location>
</feature>
<evidence type="ECO:0000313" key="3">
    <source>
        <dbReference type="EMBL" id="BBF72053.1"/>
    </source>
</evidence>
<evidence type="ECO:0000256" key="1">
    <source>
        <dbReference type="SAM" id="MobiDB-lite"/>
    </source>
</evidence>
<sequence length="241" mass="26949">MLMPGKGKTVQARLWAYVVDDRAAGASTPALTWYRFTPDRSGIHPQSGLKDFTGLLQADAYAGFDKLYRSNRIQEVACWAHFRRKIFENHATSPTPLTSNLLDRIAALYRIEEELRGQPPDQRRRHRQDRSKPMSSRKSLATGPLLAGMSSCRGIGIRASKTSLKPHSGTQATLTINSGDELKDVAKRVDDGLGYAHRNHVPVRSGRVRRASAHAKGRRPSLFSTTPTGRWEHARRSRIGR</sequence>
<evidence type="ECO:0000259" key="2">
    <source>
        <dbReference type="Pfam" id="PF03050"/>
    </source>
</evidence>
<organism evidence="3 4">
    <name type="scientific">Sphingomonas bisphenolicum</name>
    <dbReference type="NCBI Taxonomy" id="296544"/>
    <lineage>
        <taxon>Bacteria</taxon>
        <taxon>Pseudomonadati</taxon>
        <taxon>Pseudomonadota</taxon>
        <taxon>Alphaproteobacteria</taxon>
        <taxon>Sphingomonadales</taxon>
        <taxon>Sphingomonadaceae</taxon>
        <taxon>Sphingomonas</taxon>
    </lineage>
</organism>
<dbReference type="EMBL" id="AP018818">
    <property type="protein sequence ID" value="BBF72053.1"/>
    <property type="molecule type" value="Genomic_DNA"/>
</dbReference>
<accession>A0ABM7G824</accession>
<dbReference type="Pfam" id="PF03050">
    <property type="entry name" value="DDE_Tnp_IS66"/>
    <property type="match status" value="1"/>
</dbReference>
<dbReference type="InterPro" id="IPR052344">
    <property type="entry name" value="Transposase-related"/>
</dbReference>
<name>A0ABM7G824_9SPHN</name>
<dbReference type="InterPro" id="IPR004291">
    <property type="entry name" value="Transposase_IS66_central"/>
</dbReference>
<gene>
    <name evidence="3" type="ORF">SBA_ch2_5860</name>
</gene>
<dbReference type="PANTHER" id="PTHR33678">
    <property type="entry name" value="BLL1576 PROTEIN"/>
    <property type="match status" value="1"/>
</dbReference>
<protein>
    <recommendedName>
        <fullName evidence="2">Transposase IS66 central domain-containing protein</fullName>
    </recommendedName>
</protein>